<dbReference type="Gene3D" id="1.10.472.10">
    <property type="entry name" value="Cyclin-like"/>
    <property type="match status" value="1"/>
</dbReference>
<dbReference type="InterPro" id="IPR013763">
    <property type="entry name" value="Cyclin-like_dom"/>
</dbReference>
<dbReference type="InterPro" id="IPR036915">
    <property type="entry name" value="Cyclin-like_sf"/>
</dbReference>
<dbReference type="Gene3D" id="1.10.472.170">
    <property type="match status" value="1"/>
</dbReference>
<name>A0A897NMQ3_9EURY</name>
<dbReference type="AlphaFoldDB" id="A0A897NMQ3"/>
<organism evidence="8 9">
    <name type="scientific">Halapricum desulfuricans</name>
    <dbReference type="NCBI Taxonomy" id="2841257"/>
    <lineage>
        <taxon>Archaea</taxon>
        <taxon>Methanobacteriati</taxon>
        <taxon>Methanobacteriota</taxon>
        <taxon>Stenosarchaea group</taxon>
        <taxon>Halobacteria</taxon>
        <taxon>Halobacteriales</taxon>
        <taxon>Haloarculaceae</taxon>
        <taxon>Halapricum</taxon>
    </lineage>
</organism>
<dbReference type="InterPro" id="IPR023486">
    <property type="entry name" value="TFIIB_CS"/>
</dbReference>
<evidence type="ECO:0000313" key="8">
    <source>
        <dbReference type="EMBL" id="QSG13714.1"/>
    </source>
</evidence>
<protein>
    <recommendedName>
        <fullName evidence="2">Transcription initiation factor IIB</fullName>
    </recommendedName>
</protein>
<dbReference type="PANTHER" id="PTHR11618:SF13">
    <property type="entry name" value="TRANSCRIPTION INITIATION FACTOR IIB"/>
    <property type="match status" value="1"/>
</dbReference>
<comment type="similarity">
    <text evidence="1">Belongs to the TFIIB family.</text>
</comment>
<proteinExistence type="inferred from homology"/>
<feature type="compositionally biased region" description="Basic and acidic residues" evidence="6">
    <location>
        <begin position="59"/>
        <end position="75"/>
    </location>
</feature>
<dbReference type="GO" id="GO:0070897">
    <property type="term" value="P:transcription preinitiation complex assembly"/>
    <property type="evidence" value="ECO:0007669"/>
    <property type="project" value="InterPro"/>
</dbReference>
<feature type="region of interest" description="Disordered" evidence="6">
    <location>
        <begin position="59"/>
        <end position="79"/>
    </location>
</feature>
<dbReference type="GO" id="GO:0017025">
    <property type="term" value="F:TBP-class protein binding"/>
    <property type="evidence" value="ECO:0007669"/>
    <property type="project" value="InterPro"/>
</dbReference>
<dbReference type="PANTHER" id="PTHR11618">
    <property type="entry name" value="TRANSCRIPTION INITIATION FACTOR IIB-RELATED"/>
    <property type="match status" value="1"/>
</dbReference>
<feature type="domain" description="Cyclin-like" evidence="7">
    <location>
        <begin position="123"/>
        <end position="204"/>
    </location>
</feature>
<keyword evidence="9" id="KW-1185">Reference proteome</keyword>
<evidence type="ECO:0000256" key="3">
    <source>
        <dbReference type="ARBA" id="ARBA00022737"/>
    </source>
</evidence>
<dbReference type="GO" id="GO:0097550">
    <property type="term" value="C:transcription preinitiation complex"/>
    <property type="evidence" value="ECO:0007669"/>
    <property type="project" value="TreeGrafter"/>
</dbReference>
<evidence type="ECO:0000256" key="5">
    <source>
        <dbReference type="ARBA" id="ARBA00023163"/>
    </source>
</evidence>
<feature type="region of interest" description="Disordered" evidence="6">
    <location>
        <begin position="1"/>
        <end position="27"/>
    </location>
</feature>
<sequence length="303" mass="32555">MSEHATQTHHSRTVHKPTPRTTEPTEKAACSECGKTTVGVDADGIEYCQECGMVLDDQPIERTEPSWTPRDERRTGPSTSQLWLQKGTTIGKAKGVSNSEVAKLTHYNNRLAYDEKSLLRGLREVRSLAAALDVPSSTAEQSAYLYRKAANANLLQGRSMDAIAATCVYIAARRNGPPLTFSGVATVSPVSESDISTAYRTVLSELDLSMRPPEPQEFLPRIASRVGVSHSVQREAAQILATATEAGAHIGQSPPGVAGAAVYGAAKRADPDITQDDVADVAGVSPVTLSRQWQNLKDTLEDD</sequence>
<evidence type="ECO:0000256" key="4">
    <source>
        <dbReference type="ARBA" id="ARBA00023015"/>
    </source>
</evidence>
<evidence type="ECO:0000256" key="6">
    <source>
        <dbReference type="SAM" id="MobiDB-lite"/>
    </source>
</evidence>
<accession>A0A897NMQ3</accession>
<dbReference type="PROSITE" id="PS00782">
    <property type="entry name" value="TFIIB"/>
    <property type="match status" value="1"/>
</dbReference>
<reference evidence="8 9" key="1">
    <citation type="submission" date="2020-11" db="EMBL/GenBank/DDBJ databases">
        <title>Carbohydrate-dependent, anaerobic sulfur respiration: A novel catabolism in halophilic archaea.</title>
        <authorList>
            <person name="Sorokin D.Y."/>
            <person name="Messina E."/>
            <person name="Smedile F."/>
            <person name="La Cono V."/>
            <person name="Hallsworth J.E."/>
            <person name="Yakimov M.M."/>
        </authorList>
    </citation>
    <scope>NUCLEOTIDE SEQUENCE [LARGE SCALE GENOMIC DNA]</scope>
    <source>
        <strain evidence="8 9">HSR-Est</strain>
    </source>
</reference>
<evidence type="ECO:0000313" key="9">
    <source>
        <dbReference type="Proteomes" id="UP000663292"/>
    </source>
</evidence>
<dbReference type="SMART" id="SM00385">
    <property type="entry name" value="CYCLIN"/>
    <property type="match status" value="2"/>
</dbReference>
<keyword evidence="3" id="KW-0677">Repeat</keyword>
<feature type="domain" description="Cyclin-like" evidence="7">
    <location>
        <begin position="217"/>
        <end position="298"/>
    </location>
</feature>
<keyword evidence="4" id="KW-0805">Transcription regulation</keyword>
<evidence type="ECO:0000256" key="2">
    <source>
        <dbReference type="ARBA" id="ARBA00013932"/>
    </source>
</evidence>
<gene>
    <name evidence="8" type="primary">sUA72</name>
    <name evidence="8" type="ORF">HSEST_0158</name>
</gene>
<evidence type="ECO:0000256" key="1">
    <source>
        <dbReference type="ARBA" id="ARBA00010857"/>
    </source>
</evidence>
<dbReference type="InterPro" id="IPR000812">
    <property type="entry name" value="TFIIB"/>
</dbReference>
<dbReference type="SUPFAM" id="SSF47954">
    <property type="entry name" value="Cyclin-like"/>
    <property type="match status" value="2"/>
</dbReference>
<evidence type="ECO:0000259" key="7">
    <source>
        <dbReference type="SMART" id="SM00385"/>
    </source>
</evidence>
<dbReference type="PRINTS" id="PR00685">
    <property type="entry name" value="TIFACTORIIB"/>
</dbReference>
<dbReference type="SUPFAM" id="SSF57783">
    <property type="entry name" value="Zinc beta-ribbon"/>
    <property type="match status" value="1"/>
</dbReference>
<feature type="compositionally biased region" description="Basic residues" evidence="6">
    <location>
        <begin position="7"/>
        <end position="18"/>
    </location>
</feature>
<dbReference type="InterPro" id="IPR013150">
    <property type="entry name" value="TFIIB_cyclin"/>
</dbReference>
<dbReference type="EMBL" id="CP064791">
    <property type="protein sequence ID" value="QSG13714.1"/>
    <property type="molecule type" value="Genomic_DNA"/>
</dbReference>
<dbReference type="Proteomes" id="UP000663292">
    <property type="component" value="Chromosome"/>
</dbReference>
<keyword evidence="5" id="KW-0804">Transcription</keyword>
<dbReference type="Pfam" id="PF00382">
    <property type="entry name" value="TFIIB"/>
    <property type="match status" value="2"/>
</dbReference>